<dbReference type="RefSeq" id="WP_104829902.1">
    <property type="nucleotide sequence ID" value="NZ_PJCH01000005.1"/>
</dbReference>
<evidence type="ECO:0000313" key="3">
    <source>
        <dbReference type="Proteomes" id="UP000239504"/>
    </source>
</evidence>
<keyword evidence="1" id="KW-0472">Membrane</keyword>
<dbReference type="Proteomes" id="UP000239504">
    <property type="component" value="Unassembled WGS sequence"/>
</dbReference>
<dbReference type="AlphaFoldDB" id="A0A2S7K832"/>
<name>A0A2S7K832_9PROT</name>
<protein>
    <recommendedName>
        <fullName evidence="4">DUF304 domain-containing protein</fullName>
    </recommendedName>
</protein>
<dbReference type="EMBL" id="PJCH01000005">
    <property type="protein sequence ID" value="PQA88660.1"/>
    <property type="molecule type" value="Genomic_DNA"/>
</dbReference>
<sequence>MTAEDDLKDVLLPDEHVLWTGRPQRVSRIALCYGLFAVVLICVVAAPLAQAALTGDMSIFESVNFTVNGEKLTQETPISDVYTSLIMIAVIFVTVVSAAILWALSSRRKSFALTDKRAIIKSHFPVSKASSIPLKNIFVVERSGGKRIGIIKLFPTDPNLLSRIMSLYQIPANSFSNIENPQVTEATILSAVAQSRMEQV</sequence>
<comment type="caution">
    <text evidence="2">The sequence shown here is derived from an EMBL/GenBank/DDBJ whole genome shotgun (WGS) entry which is preliminary data.</text>
</comment>
<evidence type="ECO:0000313" key="2">
    <source>
        <dbReference type="EMBL" id="PQA88660.1"/>
    </source>
</evidence>
<keyword evidence="3" id="KW-1185">Reference proteome</keyword>
<accession>A0A2S7K832</accession>
<keyword evidence="1" id="KW-0812">Transmembrane</keyword>
<organism evidence="2 3">
    <name type="scientific">Hyphococcus luteus</name>
    <dbReference type="NCBI Taxonomy" id="2058213"/>
    <lineage>
        <taxon>Bacteria</taxon>
        <taxon>Pseudomonadati</taxon>
        <taxon>Pseudomonadota</taxon>
        <taxon>Alphaproteobacteria</taxon>
        <taxon>Parvularculales</taxon>
        <taxon>Parvularculaceae</taxon>
        <taxon>Hyphococcus</taxon>
    </lineage>
</organism>
<gene>
    <name evidence="2" type="ORF">CW354_10310</name>
</gene>
<feature type="transmembrane region" description="Helical" evidence="1">
    <location>
        <begin position="81"/>
        <end position="104"/>
    </location>
</feature>
<feature type="transmembrane region" description="Helical" evidence="1">
    <location>
        <begin position="30"/>
        <end position="53"/>
    </location>
</feature>
<dbReference type="OrthoDB" id="7740039at2"/>
<evidence type="ECO:0000256" key="1">
    <source>
        <dbReference type="SAM" id="Phobius"/>
    </source>
</evidence>
<evidence type="ECO:0008006" key="4">
    <source>
        <dbReference type="Google" id="ProtNLM"/>
    </source>
</evidence>
<reference evidence="2 3" key="1">
    <citation type="submission" date="2017-12" db="EMBL/GenBank/DDBJ databases">
        <authorList>
            <person name="Hurst M.R.H."/>
        </authorList>
    </citation>
    <scope>NUCLEOTIDE SEQUENCE [LARGE SCALE GENOMIC DNA]</scope>
    <source>
        <strain evidence="2 3">SY-3-19</strain>
    </source>
</reference>
<keyword evidence="1" id="KW-1133">Transmembrane helix</keyword>
<proteinExistence type="predicted"/>